<evidence type="ECO:0000259" key="1">
    <source>
        <dbReference type="Pfam" id="PF07883"/>
    </source>
</evidence>
<dbReference type="Gene3D" id="2.60.120.10">
    <property type="entry name" value="Jelly Rolls"/>
    <property type="match status" value="1"/>
</dbReference>
<organism evidence="2 3">
    <name type="scientific">Anaerosporobacter mobilis DSM 15930</name>
    <dbReference type="NCBI Taxonomy" id="1120996"/>
    <lineage>
        <taxon>Bacteria</taxon>
        <taxon>Bacillati</taxon>
        <taxon>Bacillota</taxon>
        <taxon>Clostridia</taxon>
        <taxon>Lachnospirales</taxon>
        <taxon>Lachnospiraceae</taxon>
        <taxon>Anaerosporobacter</taxon>
    </lineage>
</organism>
<dbReference type="PANTHER" id="PTHR43698">
    <property type="entry name" value="RIBD C-TERMINAL DOMAIN CONTAINING PROTEIN"/>
    <property type="match status" value="1"/>
</dbReference>
<dbReference type="CDD" id="cd02233">
    <property type="entry name" value="cupin_HNL-like"/>
    <property type="match status" value="1"/>
</dbReference>
<reference evidence="2 3" key="1">
    <citation type="submission" date="2016-11" db="EMBL/GenBank/DDBJ databases">
        <authorList>
            <person name="Jaros S."/>
            <person name="Januszkiewicz K."/>
            <person name="Wedrychowicz H."/>
        </authorList>
    </citation>
    <scope>NUCLEOTIDE SEQUENCE [LARGE SCALE GENOMIC DNA]</scope>
    <source>
        <strain evidence="2 3">DSM 15930</strain>
    </source>
</reference>
<keyword evidence="3" id="KW-1185">Reference proteome</keyword>
<accession>A0A1M7JJ79</accession>
<evidence type="ECO:0000313" key="2">
    <source>
        <dbReference type="EMBL" id="SHM52951.1"/>
    </source>
</evidence>
<sequence>MDMEQVKKDLGEGAVFDIGEENTAFAQYFTGECYLKMLTLERVITANVTFAPKTINNWHVHHRGGQILLVTGGRGWYQEWGKPAQELHAGDVVNISPEVRHWHGAAKDSWFQHIAIEVPAEGASNEWLEPVNDEEYNVLR</sequence>
<dbReference type="InterPro" id="IPR013096">
    <property type="entry name" value="Cupin_2"/>
</dbReference>
<proteinExistence type="predicted"/>
<dbReference type="Pfam" id="PF07883">
    <property type="entry name" value="Cupin_2"/>
    <property type="match status" value="1"/>
</dbReference>
<dbReference type="InterPro" id="IPR047263">
    <property type="entry name" value="HNL-like_cupin"/>
</dbReference>
<name>A0A1M7JJ79_9FIRM</name>
<dbReference type="Proteomes" id="UP000184038">
    <property type="component" value="Unassembled WGS sequence"/>
</dbReference>
<dbReference type="PANTHER" id="PTHR43698:SF1">
    <property type="entry name" value="BLL4564 PROTEIN"/>
    <property type="match status" value="1"/>
</dbReference>
<dbReference type="AlphaFoldDB" id="A0A1M7JJ79"/>
<dbReference type="STRING" id="1120996.SAMN02746066_02312"/>
<dbReference type="InterPro" id="IPR014710">
    <property type="entry name" value="RmlC-like_jellyroll"/>
</dbReference>
<dbReference type="InterPro" id="IPR011051">
    <property type="entry name" value="RmlC_Cupin_sf"/>
</dbReference>
<dbReference type="SUPFAM" id="SSF51182">
    <property type="entry name" value="RmlC-like cupins"/>
    <property type="match status" value="1"/>
</dbReference>
<dbReference type="OrthoDB" id="9802489at2"/>
<evidence type="ECO:0000313" key="3">
    <source>
        <dbReference type="Proteomes" id="UP000184038"/>
    </source>
</evidence>
<gene>
    <name evidence="2" type="ORF">SAMN02746066_02312</name>
</gene>
<protein>
    <submittedName>
        <fullName evidence="2">Cupin domain protein</fullName>
    </submittedName>
</protein>
<feature type="domain" description="Cupin type-2" evidence="1">
    <location>
        <begin position="48"/>
        <end position="108"/>
    </location>
</feature>
<dbReference type="EMBL" id="FRCP01000011">
    <property type="protein sequence ID" value="SHM52951.1"/>
    <property type="molecule type" value="Genomic_DNA"/>
</dbReference>
<dbReference type="RefSeq" id="WP_073287779.1">
    <property type="nucleotide sequence ID" value="NZ_FRCP01000011.1"/>
</dbReference>